<feature type="region of interest" description="Disordered" evidence="1">
    <location>
        <begin position="1590"/>
        <end position="1609"/>
    </location>
</feature>
<feature type="compositionally biased region" description="Low complexity" evidence="1">
    <location>
        <begin position="850"/>
        <end position="865"/>
    </location>
</feature>
<feature type="compositionally biased region" description="Polar residues" evidence="1">
    <location>
        <begin position="601"/>
        <end position="625"/>
    </location>
</feature>
<feature type="region of interest" description="Disordered" evidence="1">
    <location>
        <begin position="1"/>
        <end position="24"/>
    </location>
</feature>
<feature type="compositionally biased region" description="Basic residues" evidence="1">
    <location>
        <begin position="1742"/>
        <end position="1754"/>
    </location>
</feature>
<comment type="caution">
    <text evidence="3">The sequence shown here is derived from an EMBL/GenBank/DDBJ whole genome shotgun (WGS) entry which is preliminary data.</text>
</comment>
<feature type="compositionally biased region" description="Polar residues" evidence="1">
    <location>
        <begin position="866"/>
        <end position="936"/>
    </location>
</feature>
<feature type="compositionally biased region" description="Polar residues" evidence="1">
    <location>
        <begin position="1553"/>
        <end position="1566"/>
    </location>
</feature>
<reference evidence="3 4" key="1">
    <citation type="journal article" date="2021" name="Sci. Rep.">
        <title>Chromosome anchoring in Senegalese sole (Solea senegalensis) reveals sex-associated markers and genome rearrangements in flatfish.</title>
        <authorList>
            <person name="Guerrero-Cozar I."/>
            <person name="Gomez-Garrido J."/>
            <person name="Berbel C."/>
            <person name="Martinez-Blanch J.F."/>
            <person name="Alioto T."/>
            <person name="Claros M.G."/>
            <person name="Gagnaire P.A."/>
            <person name="Manchado M."/>
        </authorList>
    </citation>
    <scope>NUCLEOTIDE SEQUENCE [LARGE SCALE GENOMIC DNA]</scope>
    <source>
        <strain evidence="3">Sse05_10M</strain>
    </source>
</reference>
<dbReference type="SMART" id="SM00391">
    <property type="entry name" value="MBD"/>
    <property type="match status" value="1"/>
</dbReference>
<feature type="compositionally biased region" description="Low complexity" evidence="1">
    <location>
        <begin position="443"/>
        <end position="456"/>
    </location>
</feature>
<feature type="compositionally biased region" description="Low complexity" evidence="1">
    <location>
        <begin position="798"/>
        <end position="807"/>
    </location>
</feature>
<dbReference type="PANTHER" id="PTHR16112:SF17">
    <property type="entry name" value="METHYL-CPG-BINDING DOMAIN PROTEIN 6"/>
    <property type="match status" value="1"/>
</dbReference>
<feature type="region of interest" description="Disordered" evidence="1">
    <location>
        <begin position="291"/>
        <end position="463"/>
    </location>
</feature>
<feature type="region of interest" description="Disordered" evidence="1">
    <location>
        <begin position="989"/>
        <end position="1025"/>
    </location>
</feature>
<feature type="region of interest" description="Disordered" evidence="1">
    <location>
        <begin position="798"/>
        <end position="958"/>
    </location>
</feature>
<feature type="compositionally biased region" description="Basic and acidic residues" evidence="1">
    <location>
        <begin position="994"/>
        <end position="1007"/>
    </location>
</feature>
<protein>
    <submittedName>
        <fullName evidence="3">Proline-rich protein 36-like</fullName>
    </submittedName>
</protein>
<evidence type="ECO:0000256" key="1">
    <source>
        <dbReference type="SAM" id="MobiDB-lite"/>
    </source>
</evidence>
<gene>
    <name evidence="3" type="ORF">JOB18_016181</name>
</gene>
<keyword evidence="4" id="KW-1185">Reference proteome</keyword>
<feature type="compositionally biased region" description="Polar residues" evidence="1">
    <location>
        <begin position="574"/>
        <end position="593"/>
    </location>
</feature>
<evidence type="ECO:0000259" key="2">
    <source>
        <dbReference type="PROSITE" id="PS50982"/>
    </source>
</evidence>
<feature type="compositionally biased region" description="Low complexity" evidence="1">
    <location>
        <begin position="479"/>
        <end position="499"/>
    </location>
</feature>
<dbReference type="PROSITE" id="PS50982">
    <property type="entry name" value="MBD"/>
    <property type="match status" value="1"/>
</dbReference>
<dbReference type="GO" id="GO:0003677">
    <property type="term" value="F:DNA binding"/>
    <property type="evidence" value="ECO:0007669"/>
    <property type="project" value="InterPro"/>
</dbReference>
<proteinExistence type="predicted"/>
<dbReference type="InterPro" id="IPR001739">
    <property type="entry name" value="Methyl_CpG_DNA-bd"/>
</dbReference>
<organism evidence="3 4">
    <name type="scientific">Solea senegalensis</name>
    <name type="common">Senegalese sole</name>
    <dbReference type="NCBI Taxonomy" id="28829"/>
    <lineage>
        <taxon>Eukaryota</taxon>
        <taxon>Metazoa</taxon>
        <taxon>Chordata</taxon>
        <taxon>Craniata</taxon>
        <taxon>Vertebrata</taxon>
        <taxon>Euteleostomi</taxon>
        <taxon>Actinopterygii</taxon>
        <taxon>Neopterygii</taxon>
        <taxon>Teleostei</taxon>
        <taxon>Neoteleostei</taxon>
        <taxon>Acanthomorphata</taxon>
        <taxon>Carangaria</taxon>
        <taxon>Pleuronectiformes</taxon>
        <taxon>Pleuronectoidei</taxon>
        <taxon>Soleidae</taxon>
        <taxon>Solea</taxon>
    </lineage>
</organism>
<feature type="compositionally biased region" description="Low complexity" evidence="1">
    <location>
        <begin position="560"/>
        <end position="573"/>
    </location>
</feature>
<feature type="region of interest" description="Disordered" evidence="1">
    <location>
        <begin position="1523"/>
        <end position="1566"/>
    </location>
</feature>
<feature type="region of interest" description="Disordered" evidence="1">
    <location>
        <begin position="646"/>
        <end position="676"/>
    </location>
</feature>
<feature type="compositionally biased region" description="Basic and acidic residues" evidence="1">
    <location>
        <begin position="1"/>
        <end position="19"/>
    </location>
</feature>
<evidence type="ECO:0000313" key="3">
    <source>
        <dbReference type="EMBL" id="KAG7519796.1"/>
    </source>
</evidence>
<dbReference type="GO" id="GO:0010369">
    <property type="term" value="C:chromocenter"/>
    <property type="evidence" value="ECO:0007669"/>
    <property type="project" value="TreeGrafter"/>
</dbReference>
<dbReference type="PANTHER" id="PTHR16112">
    <property type="entry name" value="METHYL-CPG BINDING PROTEIN, DROSOPHILA"/>
    <property type="match status" value="1"/>
</dbReference>
<accession>A0AAV6ST29</accession>
<feature type="region of interest" description="Disordered" evidence="1">
    <location>
        <begin position="1728"/>
        <end position="1754"/>
    </location>
</feature>
<feature type="region of interest" description="Disordered" evidence="1">
    <location>
        <begin position="1045"/>
        <end position="1065"/>
    </location>
</feature>
<feature type="compositionally biased region" description="Low complexity" evidence="1">
    <location>
        <begin position="382"/>
        <end position="393"/>
    </location>
</feature>
<dbReference type="Proteomes" id="UP000693946">
    <property type="component" value="Linkage Group LG11"/>
</dbReference>
<feature type="domain" description="MBD" evidence="2">
    <location>
        <begin position="97"/>
        <end position="167"/>
    </location>
</feature>
<feature type="region of interest" description="Disordered" evidence="1">
    <location>
        <begin position="475"/>
        <end position="630"/>
    </location>
</feature>
<feature type="compositionally biased region" description="Low complexity" evidence="1">
    <location>
        <begin position="409"/>
        <end position="423"/>
    </location>
</feature>
<feature type="region of interest" description="Disordered" evidence="1">
    <location>
        <begin position="746"/>
        <end position="774"/>
    </location>
</feature>
<feature type="compositionally biased region" description="Low complexity" evidence="1">
    <location>
        <begin position="647"/>
        <end position="659"/>
    </location>
</feature>
<feature type="region of interest" description="Disordered" evidence="1">
    <location>
        <begin position="1441"/>
        <end position="1498"/>
    </location>
</feature>
<feature type="compositionally biased region" description="Polar residues" evidence="1">
    <location>
        <begin position="500"/>
        <end position="534"/>
    </location>
</feature>
<feature type="compositionally biased region" description="Polar residues" evidence="1">
    <location>
        <begin position="394"/>
        <end position="403"/>
    </location>
</feature>
<feature type="region of interest" description="Disordered" evidence="1">
    <location>
        <begin position="1654"/>
        <end position="1707"/>
    </location>
</feature>
<feature type="compositionally biased region" description="Low complexity" evidence="1">
    <location>
        <begin position="306"/>
        <end position="349"/>
    </location>
</feature>
<name>A0AAV6ST29_SOLSE</name>
<dbReference type="GO" id="GO:0005634">
    <property type="term" value="C:nucleus"/>
    <property type="evidence" value="ECO:0007669"/>
    <property type="project" value="TreeGrafter"/>
</dbReference>
<dbReference type="EMBL" id="JAGKHQ010000003">
    <property type="protein sequence ID" value="KAG7519796.1"/>
    <property type="molecule type" value="Genomic_DNA"/>
</dbReference>
<sequence length="1754" mass="185231">MRQHTEHSDGCIAEQRERSGTSSSLVGTLHNQALQQHPSSFSDSGFTGSLCASNPPACTLDSGYLSQNRSWLPKDDKVLAGCSYKMMGGSETVSGDKDGVHSTAIHVPIGWQRRVEAGQVIYVSPSGTVLSSLDEVKAYLLTDGTCKCGLECPLIIHKVFNFTVGVKVEQHSQPVGKTEQDMTKLCNHRRKVVAMAALCRSMQASQLPFANPHYAELSSRVDNRNPNGILVEREEEDRCFYHPKLHPVPVRSHNNVHSNNCASPKSSHQFIYPYNGSSPILHAGTNPYHSLDTLRRLHHPPSLPASSTSSSTSSFTSYSTAQKSPRTPTPQGQRTPKTPETPDSPRLGPLSPPPPSSPMTVGVGRGGQTHGYHPHGVIVGGTTPSQSPSYSTSLHNMNCVSPHQRTRHPSASPSSLSEQGGSSTAAEGGGQMGSNFAQRRKSTSSSPHSPISGGSPNLSPHFPKYKLEDILEQFKNSGNSSTNNHLLNPNNPSLLTNQSISNIHANSLKPSKSVMSQTSSTGPPGLGINSTGPSSLPLGAFLNHHHSHPDKIPHPGSFPASSLLSAAAKAQLANQKTQGQSSNAASNQVSLSPSLEVLKEAQQQQSSKVTNSTLHNSNLPSSTASRPPHPSLAAASAILFPPCHTQSLASSLPHPSPSAERNASHRKRQRRSPTVLSMLRDTQQLANGPQKPPSGEAASAAVINLSSSHSPSSTSAVQNQNAFMLETHHHHNVLPGQMPRLLASRQTAHLSRPPRQNEALDYTTGLTPAPLGLDPPTQPLSALLHLLSLQNAQATASAPASNSAAAQGSVSVEGVGHTNKRSPRLSPSSPSPQFSIRHPQTHSPYRTNDTTSLPQPLSPPSTSTQFRSVQSHSHAPTTKLSSLQRHFASSTLPPNSNVALLNSSCPSQHMSPPSDRPQPTENHIPTVDSASQTPLQEASPERTVAEMEMGTSTSVDLTHSQGSLSMAISTSPKPLDLSNHVLALLAASSTVPHGGEDSSDRTSDVEKSSPGNHATGPGEPGCLDQKVSTATKPAAVVSPVLANSSRLVDNSNPPPAPSTVGDSTTSLPLAEAFPFMNQEQLLQLLSSTGGLPSLLDPTVLASLPLGGLWLGGQHAQLPPANAALQTPHNLAEQQQLLLQQETQQQNQDQQQKQQQINSNPLFPLLPFLSGAQGEMPLNLLGLLNPLPPPASNCAPGQDTDLGLIEKPTLQALLMASLLLGQQQAPLIPLSGLGQLSQVSLEVPLQQPQHIPTTLEGLTVDKVSGLLDPSALPGPGLLELAQGLLPITPGVEGTLQALQSLLLPAALPPPPAAFLPLSPALLTAALNSAELHSPPHTQLVPAQQTQHTQPQVPTDAGVDTLIPLSLQAKDNPILQQLLPTLLNPALLGDLSGIAGLHNMLGIGAGSIILPPVQASALGMPLLQGPDGAINLLNNIQLNLAPPSEGEKPVSMQETQSSAPQEDIPASQIAPDAVPSPASGPPTAPAHEPTHPPHRESEGRSIIDPYTSFMDTIYTSFLQVSAKEQEDGAHLGPSDPTSPFCALPPVSFPMEHHTPSTSVPTLPQASAPVSLSPRRACSLRNPDLSRLSLEAAAHSPAQGTPKPTEDGSTLPLQRKPVIVEGHTHPEPPMPPIYLEEAKTDCTGPATAVCPFVEAGGERQGHLPRSGYLSSMDGCSGRPDEETTGTLLHSEQERDPPGTVGGPRRGRKRKQTLQNVLEDFRDMDATALEETKATTALLKPERSVRGRRRRGARSQRQ</sequence>
<dbReference type="GO" id="GO:0003682">
    <property type="term" value="F:chromatin binding"/>
    <property type="evidence" value="ECO:0007669"/>
    <property type="project" value="TreeGrafter"/>
</dbReference>
<feature type="compositionally biased region" description="Basic and acidic residues" evidence="1">
    <location>
        <begin position="1486"/>
        <end position="1498"/>
    </location>
</feature>
<evidence type="ECO:0000313" key="4">
    <source>
        <dbReference type="Proteomes" id="UP000693946"/>
    </source>
</evidence>